<protein>
    <submittedName>
        <fullName evidence="1">Uncharacterized protein</fullName>
    </submittedName>
</protein>
<organism evidence="1 2">
    <name type="scientific">Allocoleopsis franciscana PCC 7113</name>
    <dbReference type="NCBI Taxonomy" id="1173027"/>
    <lineage>
        <taxon>Bacteria</taxon>
        <taxon>Bacillati</taxon>
        <taxon>Cyanobacteriota</taxon>
        <taxon>Cyanophyceae</taxon>
        <taxon>Coleofasciculales</taxon>
        <taxon>Coleofasciculaceae</taxon>
        <taxon>Allocoleopsis</taxon>
        <taxon>Allocoleopsis franciscana</taxon>
    </lineage>
</organism>
<dbReference type="HOGENOM" id="CLU_137330_0_0_3"/>
<dbReference type="KEGG" id="mic:Mic7113_4061"/>
<dbReference type="EMBL" id="CP003630">
    <property type="protein sequence ID" value="AFZ19766.1"/>
    <property type="molecule type" value="Genomic_DNA"/>
</dbReference>
<gene>
    <name evidence="1" type="ORF">Mic7113_4061</name>
</gene>
<evidence type="ECO:0000313" key="1">
    <source>
        <dbReference type="EMBL" id="AFZ19766.1"/>
    </source>
</evidence>
<sequence>MFFVISVNAEKVIASLVRSLNLLSSLTQTPMKHSKWLQLHQQGEKICSVLRQHGYRITKQHRTLSWKLCTEGQDEYALTWLPEPVSDWTLVPNNTSPERQELWTLIQRILAAIRTQDAVDYSRPWAIVRLLPDARRYVVARFVNRQDADDHKRYLSRFMPAAEFTVIFDPPTDEPSVST</sequence>
<evidence type="ECO:0000313" key="2">
    <source>
        <dbReference type="Proteomes" id="UP000010471"/>
    </source>
</evidence>
<name>K9WIY3_9CYAN</name>
<reference evidence="1 2" key="1">
    <citation type="submission" date="2012-06" db="EMBL/GenBank/DDBJ databases">
        <title>Finished chromosome of genome of Microcoleus sp. PCC 7113.</title>
        <authorList>
            <consortium name="US DOE Joint Genome Institute"/>
            <person name="Gugger M."/>
            <person name="Coursin T."/>
            <person name="Rippka R."/>
            <person name="Tandeau De Marsac N."/>
            <person name="Huntemann M."/>
            <person name="Wei C.-L."/>
            <person name="Han J."/>
            <person name="Detter J.C."/>
            <person name="Han C."/>
            <person name="Tapia R."/>
            <person name="Chen A."/>
            <person name="Kyrpides N."/>
            <person name="Mavromatis K."/>
            <person name="Markowitz V."/>
            <person name="Szeto E."/>
            <person name="Ivanova N."/>
            <person name="Pagani I."/>
            <person name="Pati A."/>
            <person name="Goodwin L."/>
            <person name="Nordberg H.P."/>
            <person name="Cantor M.N."/>
            <person name="Hua S.X."/>
            <person name="Woyke T."/>
            <person name="Kerfeld C.A."/>
        </authorList>
    </citation>
    <scope>NUCLEOTIDE SEQUENCE [LARGE SCALE GENOMIC DNA]</scope>
    <source>
        <strain evidence="1 2">PCC 7113</strain>
    </source>
</reference>
<accession>K9WIY3</accession>
<dbReference type="STRING" id="1173027.Mic7113_4061"/>
<proteinExistence type="predicted"/>
<dbReference type="eggNOG" id="COG0456">
    <property type="taxonomic scope" value="Bacteria"/>
</dbReference>
<dbReference type="Proteomes" id="UP000010471">
    <property type="component" value="Chromosome"/>
</dbReference>
<dbReference type="AlphaFoldDB" id="K9WIY3"/>
<keyword evidence="2" id="KW-1185">Reference proteome</keyword>